<evidence type="ECO:0000313" key="2">
    <source>
        <dbReference type="Proteomes" id="UP001055879"/>
    </source>
</evidence>
<comment type="caution">
    <text evidence="1">The sequence shown here is derived from an EMBL/GenBank/DDBJ whole genome shotgun (WGS) entry which is preliminary data.</text>
</comment>
<reference evidence="1 2" key="2">
    <citation type="journal article" date="2022" name="Mol. Ecol. Resour.">
        <title>The genomes of chicory, endive, great burdock and yacon provide insights into Asteraceae paleo-polyploidization history and plant inulin production.</title>
        <authorList>
            <person name="Fan W."/>
            <person name="Wang S."/>
            <person name="Wang H."/>
            <person name="Wang A."/>
            <person name="Jiang F."/>
            <person name="Liu H."/>
            <person name="Zhao H."/>
            <person name="Xu D."/>
            <person name="Zhang Y."/>
        </authorList>
    </citation>
    <scope>NUCLEOTIDE SEQUENCE [LARGE SCALE GENOMIC DNA]</scope>
    <source>
        <strain evidence="2">cv. Niubang</strain>
    </source>
</reference>
<reference evidence="2" key="1">
    <citation type="journal article" date="2022" name="Mol. Ecol. Resour.">
        <title>The genomes of chicory, endive, great burdock and yacon provide insights into Asteraceae palaeo-polyploidization history and plant inulin production.</title>
        <authorList>
            <person name="Fan W."/>
            <person name="Wang S."/>
            <person name="Wang H."/>
            <person name="Wang A."/>
            <person name="Jiang F."/>
            <person name="Liu H."/>
            <person name="Zhao H."/>
            <person name="Xu D."/>
            <person name="Zhang Y."/>
        </authorList>
    </citation>
    <scope>NUCLEOTIDE SEQUENCE [LARGE SCALE GENOMIC DNA]</scope>
    <source>
        <strain evidence="2">cv. Niubang</strain>
    </source>
</reference>
<proteinExistence type="predicted"/>
<dbReference type="EMBL" id="CM042047">
    <property type="protein sequence ID" value="KAI3771382.1"/>
    <property type="molecule type" value="Genomic_DNA"/>
</dbReference>
<accession>A0ACB9FJW1</accession>
<keyword evidence="2" id="KW-1185">Reference proteome</keyword>
<protein>
    <submittedName>
        <fullName evidence="1">Uncharacterized protein</fullName>
    </submittedName>
</protein>
<dbReference type="Proteomes" id="UP001055879">
    <property type="component" value="Linkage Group LG01"/>
</dbReference>
<name>A0ACB9FJW1_ARCLA</name>
<gene>
    <name evidence="1" type="ORF">L6452_02545</name>
</gene>
<organism evidence="1 2">
    <name type="scientific">Arctium lappa</name>
    <name type="common">Greater burdock</name>
    <name type="synonym">Lappa major</name>
    <dbReference type="NCBI Taxonomy" id="4217"/>
    <lineage>
        <taxon>Eukaryota</taxon>
        <taxon>Viridiplantae</taxon>
        <taxon>Streptophyta</taxon>
        <taxon>Embryophyta</taxon>
        <taxon>Tracheophyta</taxon>
        <taxon>Spermatophyta</taxon>
        <taxon>Magnoliopsida</taxon>
        <taxon>eudicotyledons</taxon>
        <taxon>Gunneridae</taxon>
        <taxon>Pentapetalae</taxon>
        <taxon>asterids</taxon>
        <taxon>campanulids</taxon>
        <taxon>Asterales</taxon>
        <taxon>Asteraceae</taxon>
        <taxon>Carduoideae</taxon>
        <taxon>Cardueae</taxon>
        <taxon>Arctiinae</taxon>
        <taxon>Arctium</taxon>
    </lineage>
</organism>
<evidence type="ECO:0000313" key="1">
    <source>
        <dbReference type="EMBL" id="KAI3771382.1"/>
    </source>
</evidence>
<sequence>MRNPVNKGSHEENEEEKDGMIPLPSVTSKRNDKTGAGVEENEVSMNGMGKSQASQSLSGNPQSMHGYQRHSSSSSMENSGVGHINLEVVPSLEWPNDAHEEQTATNLQTFKEPSRFFFLAIVLVNSSPPIHMDSFEPMDASFEQDDLLDEEDVTEVDSDDGAIARFLTRDFLPSHVDLVPTPDSEKMDSTPSLVPNDELRLVEFLWSL</sequence>